<keyword evidence="1" id="KW-0472">Membrane</keyword>
<evidence type="ECO:0000256" key="1">
    <source>
        <dbReference type="SAM" id="Phobius"/>
    </source>
</evidence>
<keyword evidence="1" id="KW-0812">Transmembrane</keyword>
<name>A0ABY5I243_9FIRM</name>
<accession>A0ABY5I243</accession>
<sequence>MIGILPTLYIDISRLILFFQGGYTNTFNLNVHDFVEVIANFFNFSIFAFIIGFSNNKRIANTIFFSTIIYKVLMMSSGGRGESIVFLVGLFIVWENMVYQLTGKQIIYLILLGYFGLVLLNFIANARNISTFSLNEIINVFVYSLTNNQIAMALSEFGSTFSTACFTVASNPGPTFGLNYILPIILVLPNIGGFNANVVNQMIYTNHIKTFNQPIGGSYIGELFYSFHWGGFLFAFILGLLLGFIYYGMVVSRKNKQYFLYLLFAYITPLLFFWIRGYFGAIYREYIWHCGFAILLIVFFKFLSQKYKKGELKWLK</sequence>
<feature type="transmembrane region" description="Helical" evidence="1">
    <location>
        <begin position="259"/>
        <end position="280"/>
    </location>
</feature>
<gene>
    <name evidence="2" type="ORF">NMU03_10635</name>
</gene>
<keyword evidence="1" id="KW-1133">Transmembrane helix</keyword>
<evidence type="ECO:0000313" key="3">
    <source>
        <dbReference type="Proteomes" id="UP001060112"/>
    </source>
</evidence>
<dbReference type="Pfam" id="PF14296">
    <property type="entry name" value="O-ag_pol_Wzy"/>
    <property type="match status" value="1"/>
</dbReference>
<protein>
    <submittedName>
        <fullName evidence="2">O-antigen polysaccharide polymerase Wzy family protein</fullName>
    </submittedName>
</protein>
<dbReference type="Proteomes" id="UP001060112">
    <property type="component" value="Chromosome"/>
</dbReference>
<organism evidence="2 3">
    <name type="scientific">Allocoprobacillus halotolerans</name>
    <dbReference type="NCBI Taxonomy" id="2944914"/>
    <lineage>
        <taxon>Bacteria</taxon>
        <taxon>Bacillati</taxon>
        <taxon>Bacillota</taxon>
        <taxon>Erysipelotrichia</taxon>
        <taxon>Erysipelotrichales</taxon>
        <taxon>Erysipelotrichaceae</taxon>
        <taxon>Allocoprobacillus</taxon>
    </lineage>
</organism>
<reference evidence="2" key="1">
    <citation type="submission" date="2022-07" db="EMBL/GenBank/DDBJ databases">
        <title>Faecal culturing of patients with breast cancer.</title>
        <authorList>
            <person name="Teng N.M.Y."/>
            <person name="Kiu R."/>
            <person name="Evans R."/>
            <person name="Baker D.J."/>
            <person name="Zenner C."/>
            <person name="Robinson S.D."/>
            <person name="Hall L.J."/>
        </authorList>
    </citation>
    <scope>NUCLEOTIDE SEQUENCE</scope>
    <source>
        <strain evidence="2">LH1062</strain>
    </source>
</reference>
<evidence type="ECO:0000313" key="2">
    <source>
        <dbReference type="EMBL" id="UTY38143.1"/>
    </source>
</evidence>
<keyword evidence="3" id="KW-1185">Reference proteome</keyword>
<feature type="transmembrane region" description="Helical" evidence="1">
    <location>
        <begin position="37"/>
        <end position="56"/>
    </location>
</feature>
<feature type="transmembrane region" description="Helical" evidence="1">
    <location>
        <begin position="106"/>
        <end position="124"/>
    </location>
</feature>
<proteinExistence type="predicted"/>
<dbReference type="InterPro" id="IPR029468">
    <property type="entry name" value="O-ag_pol_Wzy"/>
</dbReference>
<dbReference type="EMBL" id="CP101620">
    <property type="protein sequence ID" value="UTY38143.1"/>
    <property type="molecule type" value="Genomic_DNA"/>
</dbReference>
<feature type="transmembrane region" description="Helical" evidence="1">
    <location>
        <begin position="180"/>
        <end position="203"/>
    </location>
</feature>
<feature type="transmembrane region" description="Helical" evidence="1">
    <location>
        <begin position="68"/>
        <end position="94"/>
    </location>
</feature>
<feature type="transmembrane region" description="Helical" evidence="1">
    <location>
        <begin position="286"/>
        <end position="303"/>
    </location>
</feature>
<feature type="transmembrane region" description="Helical" evidence="1">
    <location>
        <begin position="223"/>
        <end position="247"/>
    </location>
</feature>